<dbReference type="Proteomes" id="UP000240728">
    <property type="component" value="Unassembled WGS sequence"/>
</dbReference>
<comment type="caution">
    <text evidence="1">The sequence shown here is derived from an EMBL/GenBank/DDBJ whole genome shotgun (WGS) entry which is preliminary data.</text>
</comment>
<evidence type="ECO:0000313" key="2">
    <source>
        <dbReference type="Proteomes" id="UP000240728"/>
    </source>
</evidence>
<dbReference type="EMBL" id="PYOZ01000004">
    <property type="protein sequence ID" value="PSX45378.1"/>
    <property type="molecule type" value="Genomic_DNA"/>
</dbReference>
<dbReference type="AlphaFoldDB" id="A0AAX0YWZ1"/>
<sequence length="83" mass="9149">MNIGGGKNFVAIDEIKQCNSWPSFIISKKDKNSCITKEGKLIIQLGSRAYALFKGGQQDKVVSLDLSKSSIVTNVPKNHIRLQ</sequence>
<keyword evidence="2" id="KW-1185">Reference proteome</keyword>
<evidence type="ECO:0000313" key="1">
    <source>
        <dbReference type="EMBL" id="PSX45378.1"/>
    </source>
</evidence>
<organism evidence="1 2">
    <name type="scientific">Photobacterium kishitanii</name>
    <dbReference type="NCBI Taxonomy" id="318456"/>
    <lineage>
        <taxon>Bacteria</taxon>
        <taxon>Pseudomonadati</taxon>
        <taxon>Pseudomonadota</taxon>
        <taxon>Gammaproteobacteria</taxon>
        <taxon>Vibrionales</taxon>
        <taxon>Vibrionaceae</taxon>
        <taxon>Photobacterium</taxon>
    </lineage>
</organism>
<name>A0AAX0YWZ1_9GAMM</name>
<gene>
    <name evidence="1" type="ORF">C0W53_09125</name>
</gene>
<accession>A0AAX0YWZ1</accession>
<reference evidence="1 2" key="1">
    <citation type="submission" date="2018-01" db="EMBL/GenBank/DDBJ databases">
        <title>Whole genome sequencing of Histamine producing bacteria.</title>
        <authorList>
            <person name="Butler K."/>
        </authorList>
    </citation>
    <scope>NUCLEOTIDE SEQUENCE [LARGE SCALE GENOMIC DNA]</scope>
    <source>
        <strain evidence="1 2">A1-4</strain>
    </source>
</reference>
<proteinExistence type="predicted"/>
<protein>
    <submittedName>
        <fullName evidence="1">Uncharacterized protein</fullName>
    </submittedName>
</protein>